<evidence type="ECO:0000259" key="5">
    <source>
        <dbReference type="Pfam" id="PF01522"/>
    </source>
</evidence>
<dbReference type="InterPro" id="IPR011330">
    <property type="entry name" value="Glyco_hydro/deAcase_b/a-brl"/>
</dbReference>
<keyword evidence="6" id="KW-0119">Carbohydrate metabolism</keyword>
<name>A0A0N9IB33_9PSEU</name>
<evidence type="ECO:0000256" key="1">
    <source>
        <dbReference type="ARBA" id="ARBA00004613"/>
    </source>
</evidence>
<evidence type="ECO:0000313" key="7">
    <source>
        <dbReference type="Proteomes" id="UP000063699"/>
    </source>
</evidence>
<feature type="chain" id="PRO_5038684836" evidence="4">
    <location>
        <begin position="20"/>
        <end position="318"/>
    </location>
</feature>
<feature type="signal peptide" evidence="4">
    <location>
        <begin position="1"/>
        <end position="19"/>
    </location>
</feature>
<evidence type="ECO:0000256" key="2">
    <source>
        <dbReference type="ARBA" id="ARBA00022729"/>
    </source>
</evidence>
<comment type="subcellular location">
    <subcellularLocation>
        <location evidence="1">Secreted</location>
    </subcellularLocation>
</comment>
<accession>A0A0N9IB33</accession>
<dbReference type="PROSITE" id="PS51257">
    <property type="entry name" value="PROKAR_LIPOPROTEIN"/>
    <property type="match status" value="1"/>
</dbReference>
<dbReference type="AlphaFoldDB" id="A0A0N9IB33"/>
<evidence type="ECO:0000313" key="6">
    <source>
        <dbReference type="EMBL" id="ALG13371.1"/>
    </source>
</evidence>
<feature type="domain" description="NodB homology" evidence="5">
    <location>
        <begin position="112"/>
        <end position="238"/>
    </location>
</feature>
<dbReference type="GO" id="GO:0045493">
    <property type="term" value="P:xylan catabolic process"/>
    <property type="evidence" value="ECO:0007669"/>
    <property type="project" value="UniProtKB-KW"/>
</dbReference>
<keyword evidence="6" id="KW-0378">Hydrolase</keyword>
<keyword evidence="6" id="KW-0326">Glycosidase</keyword>
<keyword evidence="6" id="KW-0624">Polysaccharide degradation</keyword>
<dbReference type="PANTHER" id="PTHR34216">
    <property type="match status" value="1"/>
</dbReference>
<sequence>MTPNVRPLLLAISLLSATACGTDPAPVHSAPKGSAPSSTGVVATTASGPPVAANELGDVPVLMYHRITPNPASVYDRTPQDLRAELERLAGERYVPVTAGDYAAGKIDIPAGAHPVVLTFDDGDPTQFKLTAEGTPAAETAVAIIQDVAARYPEFRPVATFYVNGDPFGEPGGVKSLTWLRDHGMEIGNHTLTHANLRQVGGAAAQRDISRGDQAIRQAAPGAEPATIALPFGIHPSDPALALAGSSDGVSYRYRGVFLVGANPAPSPHSPKFDPLRIPRIRSQAITGKEAQFGSAAWLDKLAAEPGRRFTSDGVPNA</sequence>
<dbReference type="InterPro" id="IPR051398">
    <property type="entry name" value="Polysacch_Deacetylase"/>
</dbReference>
<dbReference type="Pfam" id="PF01522">
    <property type="entry name" value="Polysacc_deac_1"/>
    <property type="match status" value="1"/>
</dbReference>
<dbReference type="EMBL" id="CP012752">
    <property type="protein sequence ID" value="ALG13371.1"/>
    <property type="molecule type" value="Genomic_DNA"/>
</dbReference>
<evidence type="ECO:0000256" key="4">
    <source>
        <dbReference type="SAM" id="SignalP"/>
    </source>
</evidence>
<protein>
    <submittedName>
        <fullName evidence="6">Xylanase</fullName>
    </submittedName>
</protein>
<keyword evidence="2 4" id="KW-0732">Signal</keyword>
<organism evidence="6 7">
    <name type="scientific">Kibdelosporangium phytohabitans</name>
    <dbReference type="NCBI Taxonomy" id="860235"/>
    <lineage>
        <taxon>Bacteria</taxon>
        <taxon>Bacillati</taxon>
        <taxon>Actinomycetota</taxon>
        <taxon>Actinomycetes</taxon>
        <taxon>Pseudonocardiales</taxon>
        <taxon>Pseudonocardiaceae</taxon>
        <taxon>Kibdelosporangium</taxon>
    </lineage>
</organism>
<dbReference type="KEGG" id="kphy:AOZ06_46740"/>
<dbReference type="SUPFAM" id="SSF88713">
    <property type="entry name" value="Glycoside hydrolase/deacetylase"/>
    <property type="match status" value="1"/>
</dbReference>
<dbReference type="OrthoDB" id="9778320at2"/>
<dbReference type="Gene3D" id="3.20.20.370">
    <property type="entry name" value="Glycoside hydrolase/deacetylase"/>
    <property type="match status" value="1"/>
</dbReference>
<keyword evidence="7" id="KW-1185">Reference proteome</keyword>
<dbReference type="RefSeq" id="WP_054295260.1">
    <property type="nucleotide sequence ID" value="NZ_CP012752.1"/>
</dbReference>
<dbReference type="GO" id="GO:0016798">
    <property type="term" value="F:hydrolase activity, acting on glycosyl bonds"/>
    <property type="evidence" value="ECO:0007669"/>
    <property type="project" value="UniProtKB-KW"/>
</dbReference>
<dbReference type="Proteomes" id="UP000063699">
    <property type="component" value="Chromosome"/>
</dbReference>
<proteinExistence type="predicted"/>
<dbReference type="PANTHER" id="PTHR34216:SF3">
    <property type="entry name" value="POLY-BETA-1,6-N-ACETYL-D-GLUCOSAMINE N-DEACETYLASE"/>
    <property type="match status" value="1"/>
</dbReference>
<keyword evidence="6" id="KW-0858">Xylan degradation</keyword>
<gene>
    <name evidence="6" type="ORF">AOZ06_46740</name>
</gene>
<evidence type="ECO:0000256" key="3">
    <source>
        <dbReference type="SAM" id="MobiDB-lite"/>
    </source>
</evidence>
<reference evidence="6 7" key="1">
    <citation type="submission" date="2015-07" db="EMBL/GenBank/DDBJ databases">
        <title>Genome sequencing of Kibdelosporangium phytohabitans.</title>
        <authorList>
            <person name="Qin S."/>
            <person name="Xing K."/>
        </authorList>
    </citation>
    <scope>NUCLEOTIDE SEQUENCE [LARGE SCALE GENOMIC DNA]</scope>
    <source>
        <strain evidence="6 7">KLBMP1111</strain>
    </source>
</reference>
<feature type="region of interest" description="Disordered" evidence="3">
    <location>
        <begin position="24"/>
        <end position="43"/>
    </location>
</feature>
<dbReference type="GO" id="GO:0005576">
    <property type="term" value="C:extracellular region"/>
    <property type="evidence" value="ECO:0007669"/>
    <property type="project" value="UniProtKB-SubCell"/>
</dbReference>
<dbReference type="STRING" id="860235.AOZ06_46740"/>
<dbReference type="InterPro" id="IPR002509">
    <property type="entry name" value="NODB_dom"/>
</dbReference>
<dbReference type="GO" id="GO:0016810">
    <property type="term" value="F:hydrolase activity, acting on carbon-nitrogen (but not peptide) bonds"/>
    <property type="evidence" value="ECO:0007669"/>
    <property type="project" value="InterPro"/>
</dbReference>